<dbReference type="CDD" id="cd02440">
    <property type="entry name" value="AdoMet_MTases"/>
    <property type="match status" value="1"/>
</dbReference>
<keyword evidence="4 7" id="KW-0808">Transferase</keyword>
<organism evidence="7 8">
    <name type="scientific">Clostridium perfringens</name>
    <dbReference type="NCBI Taxonomy" id="1502"/>
    <lineage>
        <taxon>Bacteria</taxon>
        <taxon>Bacillati</taxon>
        <taxon>Bacillota</taxon>
        <taxon>Clostridia</taxon>
        <taxon>Eubacteriales</taxon>
        <taxon>Clostridiaceae</taxon>
        <taxon>Clostridium</taxon>
    </lineage>
</organism>
<dbReference type="InterPro" id="IPR025714">
    <property type="entry name" value="Methyltranfer_dom"/>
</dbReference>
<evidence type="ECO:0000256" key="1">
    <source>
        <dbReference type="ARBA" id="ARBA00004953"/>
    </source>
</evidence>
<dbReference type="InterPro" id="IPR014008">
    <property type="entry name" value="Cbl_synth_MTase_CbiT"/>
</dbReference>
<evidence type="ECO:0000313" key="8">
    <source>
        <dbReference type="Proteomes" id="UP000070646"/>
    </source>
</evidence>
<dbReference type="SUPFAM" id="SSF53335">
    <property type="entry name" value="S-adenosyl-L-methionine-dependent methyltransferases"/>
    <property type="match status" value="1"/>
</dbReference>
<evidence type="ECO:0000259" key="6">
    <source>
        <dbReference type="Pfam" id="PF13847"/>
    </source>
</evidence>
<dbReference type="GO" id="GO:0008276">
    <property type="term" value="F:protein methyltransferase activity"/>
    <property type="evidence" value="ECO:0007669"/>
    <property type="project" value="InterPro"/>
</dbReference>
<proteinExistence type="predicted"/>
<dbReference type="Proteomes" id="UP000070646">
    <property type="component" value="Unassembled WGS sequence"/>
</dbReference>
<comment type="pathway">
    <text evidence="1">Cofactor biosynthesis; adenosylcobalamin biosynthesis.</text>
</comment>
<keyword evidence="3 7" id="KW-0489">Methyltransferase</keyword>
<name>A0A133N0S6_CLOPF</name>
<feature type="domain" description="Methyltransferase" evidence="6">
    <location>
        <begin position="42"/>
        <end position="156"/>
    </location>
</feature>
<evidence type="ECO:0000256" key="5">
    <source>
        <dbReference type="ARBA" id="ARBA00022691"/>
    </source>
</evidence>
<reference evidence="7 8" key="1">
    <citation type="submission" date="2016-01" db="EMBL/GenBank/DDBJ databases">
        <authorList>
            <person name="Oliw E.H."/>
        </authorList>
    </citation>
    <scope>NUCLEOTIDE SEQUENCE [LARGE SCALE GENOMIC DNA]</scope>
    <source>
        <strain evidence="7 8">MJR7757A</strain>
    </source>
</reference>
<dbReference type="UniPathway" id="UPA00148"/>
<dbReference type="GO" id="GO:0032259">
    <property type="term" value="P:methylation"/>
    <property type="evidence" value="ECO:0007669"/>
    <property type="project" value="UniProtKB-KW"/>
</dbReference>
<dbReference type="InterPro" id="IPR029063">
    <property type="entry name" value="SAM-dependent_MTases_sf"/>
</dbReference>
<dbReference type="Pfam" id="PF13847">
    <property type="entry name" value="Methyltransf_31"/>
    <property type="match status" value="1"/>
</dbReference>
<evidence type="ECO:0000256" key="2">
    <source>
        <dbReference type="ARBA" id="ARBA00022573"/>
    </source>
</evidence>
<protein>
    <submittedName>
        <fullName evidence="7">Precorrin-6Y C5,15-methyltransferase, CbiT subunit</fullName>
    </submittedName>
</protein>
<dbReference type="PANTHER" id="PTHR43182">
    <property type="entry name" value="COBALT-PRECORRIN-6B C(15)-METHYLTRANSFERASE (DECARBOXYLATING)"/>
    <property type="match status" value="1"/>
</dbReference>
<keyword evidence="2" id="KW-0169">Cobalamin biosynthesis</keyword>
<dbReference type="AlphaFoldDB" id="A0A133N0S6"/>
<accession>A0A133N0S6</accession>
<dbReference type="PATRIC" id="fig|1502.174.peg.2250"/>
<comment type="caution">
    <text evidence="7">The sequence shown here is derived from an EMBL/GenBank/DDBJ whole genome shotgun (WGS) entry which is preliminary data.</text>
</comment>
<evidence type="ECO:0000313" key="7">
    <source>
        <dbReference type="EMBL" id="KXA09915.1"/>
    </source>
</evidence>
<dbReference type="EMBL" id="LRPU01000115">
    <property type="protein sequence ID" value="KXA09915.1"/>
    <property type="molecule type" value="Genomic_DNA"/>
</dbReference>
<dbReference type="PANTHER" id="PTHR43182:SF1">
    <property type="entry name" value="COBALT-PRECORRIN-7 C(5)-METHYLTRANSFERASE"/>
    <property type="match status" value="1"/>
</dbReference>
<dbReference type="GO" id="GO:0009236">
    <property type="term" value="P:cobalamin biosynthetic process"/>
    <property type="evidence" value="ECO:0007669"/>
    <property type="project" value="UniProtKB-UniPathway"/>
</dbReference>
<sequence>MKDKFSFGGYMKFIKDSEFIRGKCPMTKEDIRILTISKLDLDKDSNFLDIGSGTGSITIQASKFIEEGSVFSIERDEEAIRVTKENLKKFNCNNVTLLEGDAIEHMESLSKEIKEEKISKFDSIFIGGSGGGLEKIINISDEILKEHGVLVLNFITLNNAYNAIEFLKKLEYKTEISLVNISKNRENTYMMISNNPIFIVKAFKEEN</sequence>
<keyword evidence="5" id="KW-0949">S-adenosyl-L-methionine</keyword>
<gene>
    <name evidence="7" type="ORF">HMPREF3222_02235</name>
</gene>
<dbReference type="Gene3D" id="3.40.50.150">
    <property type="entry name" value="Vaccinia Virus protein VP39"/>
    <property type="match status" value="1"/>
</dbReference>
<evidence type="ECO:0000256" key="4">
    <source>
        <dbReference type="ARBA" id="ARBA00022679"/>
    </source>
</evidence>
<dbReference type="NCBIfam" id="TIGR02469">
    <property type="entry name" value="CbiT"/>
    <property type="match status" value="1"/>
</dbReference>
<evidence type="ECO:0000256" key="3">
    <source>
        <dbReference type="ARBA" id="ARBA00022603"/>
    </source>
</evidence>
<dbReference type="InterPro" id="IPR050714">
    <property type="entry name" value="Cobalamin_biosynth_MTase"/>
</dbReference>